<dbReference type="Gene3D" id="3.40.50.300">
    <property type="entry name" value="P-loop containing nucleotide triphosphate hydrolases"/>
    <property type="match status" value="1"/>
</dbReference>
<feature type="compositionally biased region" description="Basic and acidic residues" evidence="3">
    <location>
        <begin position="9"/>
        <end position="19"/>
    </location>
</feature>
<evidence type="ECO:0008006" key="6">
    <source>
        <dbReference type="Google" id="ProtNLM"/>
    </source>
</evidence>
<proteinExistence type="inferred from homology"/>
<dbReference type="AlphaFoldDB" id="A0AAW0SWY8"/>
<dbReference type="Pfam" id="PF00071">
    <property type="entry name" value="Ras"/>
    <property type="match status" value="1"/>
</dbReference>
<dbReference type="InterPro" id="IPR005225">
    <property type="entry name" value="Small_GTP-bd"/>
</dbReference>
<feature type="compositionally biased region" description="Basic and acidic residues" evidence="3">
    <location>
        <begin position="31"/>
        <end position="45"/>
    </location>
</feature>
<dbReference type="PRINTS" id="PR00449">
    <property type="entry name" value="RASTRNSFRMNG"/>
</dbReference>
<dbReference type="PROSITE" id="PS51419">
    <property type="entry name" value="RAB"/>
    <property type="match status" value="1"/>
</dbReference>
<evidence type="ECO:0000256" key="2">
    <source>
        <dbReference type="ARBA" id="ARBA00022741"/>
    </source>
</evidence>
<dbReference type="SUPFAM" id="SSF52540">
    <property type="entry name" value="P-loop containing nucleoside triphosphate hydrolases"/>
    <property type="match status" value="1"/>
</dbReference>
<dbReference type="SMART" id="SM00176">
    <property type="entry name" value="RAN"/>
    <property type="match status" value="1"/>
</dbReference>
<dbReference type="PANTHER" id="PTHR47978">
    <property type="match status" value="1"/>
</dbReference>
<name>A0AAW0SWY8_SCYPA</name>
<dbReference type="GO" id="GO:0005525">
    <property type="term" value="F:GTP binding"/>
    <property type="evidence" value="ECO:0007669"/>
    <property type="project" value="InterPro"/>
</dbReference>
<keyword evidence="5" id="KW-1185">Reference proteome</keyword>
<organism evidence="4 5">
    <name type="scientific">Scylla paramamosain</name>
    <name type="common">Mud crab</name>
    <dbReference type="NCBI Taxonomy" id="85552"/>
    <lineage>
        <taxon>Eukaryota</taxon>
        <taxon>Metazoa</taxon>
        <taxon>Ecdysozoa</taxon>
        <taxon>Arthropoda</taxon>
        <taxon>Crustacea</taxon>
        <taxon>Multicrustacea</taxon>
        <taxon>Malacostraca</taxon>
        <taxon>Eumalacostraca</taxon>
        <taxon>Eucarida</taxon>
        <taxon>Decapoda</taxon>
        <taxon>Pleocyemata</taxon>
        <taxon>Brachyura</taxon>
        <taxon>Eubrachyura</taxon>
        <taxon>Portunoidea</taxon>
        <taxon>Portunidae</taxon>
        <taxon>Portuninae</taxon>
        <taxon>Scylla</taxon>
    </lineage>
</organism>
<dbReference type="SMART" id="SM00175">
    <property type="entry name" value="RAB"/>
    <property type="match status" value="1"/>
</dbReference>
<sequence length="234" mass="26890">MEGGTEAQETEKKEEKEDKKEEEEEEEEEGEKVKDNEGEDARLDYDKKTSRGELAVKVICLGDSAVGKSKLVERFLLDGYHHQQLSTFALTLHRYRTTINEANVLVDFWDTAGQERFQTMHPSYYHQAHAAILVFDATRKVTYKNLALWYKELRDHRPEIPCFCAVNKIDENEDVAGKNFAFAEKNNLNMYYVSASSGTNVVKLFQDAIRAAFEYKKDPTDTTDLILEELQMAG</sequence>
<dbReference type="InterPro" id="IPR027417">
    <property type="entry name" value="P-loop_NTPase"/>
</dbReference>
<dbReference type="SMART" id="SM00174">
    <property type="entry name" value="RHO"/>
    <property type="match status" value="1"/>
</dbReference>
<keyword evidence="2" id="KW-0547">Nucleotide-binding</keyword>
<accession>A0AAW0SWY8</accession>
<dbReference type="EMBL" id="JARAKH010000043">
    <property type="protein sequence ID" value="KAK8379940.1"/>
    <property type="molecule type" value="Genomic_DNA"/>
</dbReference>
<evidence type="ECO:0000313" key="5">
    <source>
        <dbReference type="Proteomes" id="UP001487740"/>
    </source>
</evidence>
<evidence type="ECO:0000256" key="1">
    <source>
        <dbReference type="ARBA" id="ARBA00006270"/>
    </source>
</evidence>
<dbReference type="GO" id="GO:0003924">
    <property type="term" value="F:GTPase activity"/>
    <property type="evidence" value="ECO:0007669"/>
    <property type="project" value="InterPro"/>
</dbReference>
<comment type="caution">
    <text evidence="4">The sequence shown here is derived from an EMBL/GenBank/DDBJ whole genome shotgun (WGS) entry which is preliminary data.</text>
</comment>
<evidence type="ECO:0000256" key="3">
    <source>
        <dbReference type="SAM" id="MobiDB-lite"/>
    </source>
</evidence>
<dbReference type="FunFam" id="3.40.50.300:FF:001447">
    <property type="entry name" value="Ras-related protein Rab-1B"/>
    <property type="match status" value="1"/>
</dbReference>
<evidence type="ECO:0000313" key="4">
    <source>
        <dbReference type="EMBL" id="KAK8379940.1"/>
    </source>
</evidence>
<gene>
    <name evidence="4" type="ORF">O3P69_019757</name>
</gene>
<feature type="compositionally biased region" description="Acidic residues" evidence="3">
    <location>
        <begin position="20"/>
        <end position="30"/>
    </location>
</feature>
<feature type="region of interest" description="Disordered" evidence="3">
    <location>
        <begin position="1"/>
        <end position="45"/>
    </location>
</feature>
<dbReference type="SMART" id="SM00173">
    <property type="entry name" value="RAS"/>
    <property type="match status" value="1"/>
</dbReference>
<reference evidence="4 5" key="1">
    <citation type="submission" date="2023-03" db="EMBL/GenBank/DDBJ databases">
        <title>High-quality genome of Scylla paramamosain provides insights in environmental adaptation.</title>
        <authorList>
            <person name="Zhang L."/>
        </authorList>
    </citation>
    <scope>NUCLEOTIDE SEQUENCE [LARGE SCALE GENOMIC DNA]</scope>
    <source>
        <strain evidence="4">LZ_2023a</strain>
        <tissue evidence="4">Muscle</tissue>
    </source>
</reference>
<comment type="similarity">
    <text evidence="1">Belongs to the small GTPase superfamily. Rab family.</text>
</comment>
<dbReference type="InterPro" id="IPR001806">
    <property type="entry name" value="Small_GTPase"/>
</dbReference>
<dbReference type="NCBIfam" id="TIGR00231">
    <property type="entry name" value="small_GTP"/>
    <property type="match status" value="1"/>
</dbReference>
<dbReference type="Proteomes" id="UP001487740">
    <property type="component" value="Unassembled WGS sequence"/>
</dbReference>
<protein>
    <recommendedName>
        <fullName evidence="6">Rab-like protein 2A</fullName>
    </recommendedName>
</protein>